<feature type="non-terminal residue" evidence="2">
    <location>
        <position position="181"/>
    </location>
</feature>
<accession>A0A956RQZ6</accession>
<evidence type="ECO:0000313" key="3">
    <source>
        <dbReference type="Proteomes" id="UP000697710"/>
    </source>
</evidence>
<dbReference type="AlphaFoldDB" id="A0A956RQZ6"/>
<feature type="compositionally biased region" description="Basic and acidic residues" evidence="1">
    <location>
        <begin position="113"/>
        <end position="126"/>
    </location>
</feature>
<organism evidence="2 3">
    <name type="scientific">Eiseniibacteriota bacterium</name>
    <dbReference type="NCBI Taxonomy" id="2212470"/>
    <lineage>
        <taxon>Bacteria</taxon>
        <taxon>Candidatus Eiseniibacteriota</taxon>
    </lineage>
</organism>
<reference evidence="2" key="2">
    <citation type="journal article" date="2021" name="Microbiome">
        <title>Successional dynamics and alternative stable states in a saline activated sludge microbial community over 9 years.</title>
        <authorList>
            <person name="Wang Y."/>
            <person name="Ye J."/>
            <person name="Ju F."/>
            <person name="Liu L."/>
            <person name="Boyd J.A."/>
            <person name="Deng Y."/>
            <person name="Parks D.H."/>
            <person name="Jiang X."/>
            <person name="Yin X."/>
            <person name="Woodcroft B.J."/>
            <person name="Tyson G.W."/>
            <person name="Hugenholtz P."/>
            <person name="Polz M.F."/>
            <person name="Zhang T."/>
        </authorList>
    </citation>
    <scope>NUCLEOTIDE SEQUENCE</scope>
    <source>
        <strain evidence="2">HKST-UBA01</strain>
    </source>
</reference>
<proteinExistence type="predicted"/>
<comment type="caution">
    <text evidence="2">The sequence shown here is derived from an EMBL/GenBank/DDBJ whole genome shotgun (WGS) entry which is preliminary data.</text>
</comment>
<reference evidence="2" key="1">
    <citation type="submission" date="2020-04" db="EMBL/GenBank/DDBJ databases">
        <authorList>
            <person name="Zhang T."/>
        </authorList>
    </citation>
    <scope>NUCLEOTIDE SEQUENCE</scope>
    <source>
        <strain evidence="2">HKST-UBA01</strain>
    </source>
</reference>
<feature type="region of interest" description="Disordered" evidence="1">
    <location>
        <begin position="113"/>
        <end position="181"/>
    </location>
</feature>
<feature type="compositionally biased region" description="Basic and acidic residues" evidence="1">
    <location>
        <begin position="155"/>
        <end position="165"/>
    </location>
</feature>
<gene>
    <name evidence="2" type="ORF">KC729_21405</name>
</gene>
<dbReference type="Proteomes" id="UP000697710">
    <property type="component" value="Unassembled WGS sequence"/>
</dbReference>
<feature type="compositionally biased region" description="Pro residues" evidence="1">
    <location>
        <begin position="130"/>
        <end position="150"/>
    </location>
</feature>
<evidence type="ECO:0000313" key="2">
    <source>
        <dbReference type="EMBL" id="MCA9730256.1"/>
    </source>
</evidence>
<name>A0A956RQZ6_UNCEI</name>
<sequence>MVPRLYPRPFEKPTPLFRTHAAGGPPLAARILRLRRDYRRSLWVAVTLAVLAHGFAGYSLRNIDPLPQPEPIVGYVEGIEVIEIAAVAPDLPRDRKLAHPRPPSGALVAIDLATKESDPETPRPIDRSAPPAPRPPTPKMPVFEAPPPISELPEEPIRIELREDWSVDPASPEAAFSAQFQ</sequence>
<dbReference type="EMBL" id="JAGQHR010001070">
    <property type="protein sequence ID" value="MCA9730256.1"/>
    <property type="molecule type" value="Genomic_DNA"/>
</dbReference>
<protein>
    <submittedName>
        <fullName evidence="2">Uncharacterized protein</fullName>
    </submittedName>
</protein>
<evidence type="ECO:0000256" key="1">
    <source>
        <dbReference type="SAM" id="MobiDB-lite"/>
    </source>
</evidence>